<name>A0A410FT44_BIPS1</name>
<evidence type="ECO:0000313" key="2">
    <source>
        <dbReference type="EMBL" id="QAA76141.1"/>
    </source>
</evidence>
<evidence type="ECO:0000313" key="3">
    <source>
        <dbReference type="Proteomes" id="UP000287233"/>
    </source>
</evidence>
<proteinExistence type="predicted"/>
<protein>
    <submittedName>
        <fullName evidence="2">Uncharacterized protein</fullName>
    </submittedName>
</protein>
<accession>A0A410FT44</accession>
<sequence>MPRRNFRASEEGRWTRSVLWTVGGLALGGLIAAVLGIVVLWVHPAVRSARSPLRAVVLSDLTVYYVRSSPLAAEVTKHASEVQREWHRVLDTLGVARAEIRVPIHVYLCADLDELATATSARLAGEGVQLGSVDLLWGQPLATPLSRLACSLAFGRPGNPVLRRGLPLYVTDPSRPWAAEAQAWSSPPPWSVLWERAEQLLPPDPFDRLYFVINAPWGSAAPSLELIRAILQVPSELPATGLGRMWESMAGALAQWAVATRGRHGIEAMWQATSWQSAAAALGLDTQAMREALDAFAAEALAQSPRSAYLRGVTHLFQGHARAALEELQGVPSDESADLVGLALFALGDPAAAAAAWEASRPGVLLSIAQSLAGAPHLEDGRFLAVGAPTTAAPSLRAARQAVERTLDLWELSEQILPDRVVFYFVSAAPSVTVPPGVVWVAGSPEVMPALGVRVVLDLITPYGLPAYKTFIEGLVLHLAWPDRDFRTEAANVMRSNQWVPLSQPLFGVYPLPVAEAQAGALVRFIADKYGNRAVRDLWSRLADGASVFSAVEQVLGLRLSDFEQTLQAWVRQP</sequence>
<keyword evidence="1" id="KW-0472">Membrane</keyword>
<organism evidence="2 3">
    <name type="scientific">Bipolaricaulis sibiricus</name>
    <dbReference type="NCBI Taxonomy" id="2501609"/>
    <lineage>
        <taxon>Bacteria</taxon>
        <taxon>Candidatus Bipolaricaulota</taxon>
        <taxon>Candidatus Bipolaricaulia</taxon>
        <taxon>Candidatus Bipolaricaulales</taxon>
        <taxon>Candidatus Bipolaricaulaceae</taxon>
        <taxon>Candidatus Bipolaricaulis</taxon>
    </lineage>
</organism>
<keyword evidence="1" id="KW-0812">Transmembrane</keyword>
<dbReference type="EMBL" id="CP034928">
    <property type="protein sequence ID" value="QAA76141.1"/>
    <property type="molecule type" value="Genomic_DNA"/>
</dbReference>
<gene>
    <name evidence="2" type="ORF">BIP78_0375</name>
</gene>
<evidence type="ECO:0000256" key="1">
    <source>
        <dbReference type="SAM" id="Phobius"/>
    </source>
</evidence>
<feature type="transmembrane region" description="Helical" evidence="1">
    <location>
        <begin position="20"/>
        <end position="42"/>
    </location>
</feature>
<reference evidence="3" key="1">
    <citation type="submission" date="2018-12" db="EMBL/GenBank/DDBJ databases">
        <title>Complete genome sequence of an uncultured bacterium of the candidate phylum Bipolaricaulota.</title>
        <authorList>
            <person name="Kadnikov V.V."/>
            <person name="Mardanov A.V."/>
            <person name="Beletsky A.V."/>
            <person name="Frank Y.A."/>
            <person name="Karnachuk O.V."/>
            <person name="Ravin N.V."/>
        </authorList>
    </citation>
    <scope>NUCLEOTIDE SEQUENCE [LARGE SCALE GENOMIC DNA]</scope>
</reference>
<dbReference type="Proteomes" id="UP000287233">
    <property type="component" value="Chromosome"/>
</dbReference>
<dbReference type="AlphaFoldDB" id="A0A410FT44"/>
<keyword evidence="1" id="KW-1133">Transmembrane helix</keyword>
<dbReference type="KEGG" id="bih:BIP78_0375"/>